<proteinExistence type="predicted"/>
<dbReference type="Proteomes" id="UP001153269">
    <property type="component" value="Unassembled WGS sequence"/>
</dbReference>
<feature type="compositionally biased region" description="Basic and acidic residues" evidence="1">
    <location>
        <begin position="67"/>
        <end position="77"/>
    </location>
</feature>
<feature type="compositionally biased region" description="Basic residues" evidence="1">
    <location>
        <begin position="100"/>
        <end position="110"/>
    </location>
</feature>
<evidence type="ECO:0000313" key="2">
    <source>
        <dbReference type="EMBL" id="CAB1439243.1"/>
    </source>
</evidence>
<accession>A0A9N7UY82</accession>
<dbReference type="AlphaFoldDB" id="A0A9N7UY82"/>
<feature type="compositionally biased region" description="Basic and acidic residues" evidence="1">
    <location>
        <begin position="48"/>
        <end position="58"/>
    </location>
</feature>
<keyword evidence="3" id="KW-1185">Reference proteome</keyword>
<dbReference type="EMBL" id="CADEAL010002252">
    <property type="protein sequence ID" value="CAB1439243.1"/>
    <property type="molecule type" value="Genomic_DNA"/>
</dbReference>
<comment type="caution">
    <text evidence="2">The sequence shown here is derived from an EMBL/GenBank/DDBJ whole genome shotgun (WGS) entry which is preliminary data.</text>
</comment>
<evidence type="ECO:0000256" key="1">
    <source>
        <dbReference type="SAM" id="MobiDB-lite"/>
    </source>
</evidence>
<feature type="region of interest" description="Disordered" evidence="1">
    <location>
        <begin position="1"/>
        <end position="117"/>
    </location>
</feature>
<sequence>MERRKGGEDDAGVKREGGSEVEIGRGPSRRDESSASGDHGQRRRTREKAKGREEKKGDVSQSAAGRSRGDEGKRGEMNPKVPTPLRTHSHDPSSSPSIHQRLKSSRHSHHTTAPQVI</sequence>
<name>A0A9N7UY82_PLEPL</name>
<evidence type="ECO:0000313" key="3">
    <source>
        <dbReference type="Proteomes" id="UP001153269"/>
    </source>
</evidence>
<feature type="compositionally biased region" description="Basic and acidic residues" evidence="1">
    <location>
        <begin position="1"/>
        <end position="18"/>
    </location>
</feature>
<reference evidence="2" key="1">
    <citation type="submission" date="2020-03" db="EMBL/GenBank/DDBJ databases">
        <authorList>
            <person name="Weist P."/>
        </authorList>
    </citation>
    <scope>NUCLEOTIDE SEQUENCE</scope>
</reference>
<protein>
    <submittedName>
        <fullName evidence="2">Uncharacterized protein</fullName>
    </submittedName>
</protein>
<gene>
    <name evidence="2" type="ORF">PLEPLA_LOCUS27062</name>
</gene>
<organism evidence="2 3">
    <name type="scientific">Pleuronectes platessa</name>
    <name type="common">European plaice</name>
    <dbReference type="NCBI Taxonomy" id="8262"/>
    <lineage>
        <taxon>Eukaryota</taxon>
        <taxon>Metazoa</taxon>
        <taxon>Chordata</taxon>
        <taxon>Craniata</taxon>
        <taxon>Vertebrata</taxon>
        <taxon>Euteleostomi</taxon>
        <taxon>Actinopterygii</taxon>
        <taxon>Neopterygii</taxon>
        <taxon>Teleostei</taxon>
        <taxon>Neoteleostei</taxon>
        <taxon>Acanthomorphata</taxon>
        <taxon>Carangaria</taxon>
        <taxon>Pleuronectiformes</taxon>
        <taxon>Pleuronectoidei</taxon>
        <taxon>Pleuronectidae</taxon>
        <taxon>Pleuronectes</taxon>
    </lineage>
</organism>